<accession>A0A182JBP3</accession>
<proteinExistence type="predicted"/>
<dbReference type="AlphaFoldDB" id="A0A182JBP3"/>
<dbReference type="EnsemblMetazoa" id="AATE015070-RA">
    <property type="protein sequence ID" value="AATE015070-PA.1"/>
    <property type="gene ID" value="AATE015070"/>
</dbReference>
<sequence>MLLMLLGPALARLLVLLGLFRLFFRRRRHRHRGAYLADAGRPAQRGATAASADSTADSTASPAGAAAEAAGAGVDIVVPIVTKADAIDLIGRAVPHLVVLVAVVERTFAVVHHLQVRAARVNCGKKRKRDGIRGGRPRYLRFFTVYASPTPLIGCLLTPTLLSVVVLPARDRQPSPVPFDLPPIVPYTLLELPALPEPPSSWRAYELSAYAWKQQRTSAFAAASRLQMNVWHSSTLMPVVRRRMAAKMGGCWARGVRANGESSGRNFGSGLLLPRSGISTWRTAAQ</sequence>
<protein>
    <submittedName>
        <fullName evidence="1">Uncharacterized protein</fullName>
    </submittedName>
</protein>
<organism evidence="1">
    <name type="scientific">Anopheles atroparvus</name>
    <name type="common">European mosquito</name>
    <dbReference type="NCBI Taxonomy" id="41427"/>
    <lineage>
        <taxon>Eukaryota</taxon>
        <taxon>Metazoa</taxon>
        <taxon>Ecdysozoa</taxon>
        <taxon>Arthropoda</taxon>
        <taxon>Hexapoda</taxon>
        <taxon>Insecta</taxon>
        <taxon>Pterygota</taxon>
        <taxon>Neoptera</taxon>
        <taxon>Endopterygota</taxon>
        <taxon>Diptera</taxon>
        <taxon>Nematocera</taxon>
        <taxon>Culicoidea</taxon>
        <taxon>Culicidae</taxon>
        <taxon>Anophelinae</taxon>
        <taxon>Anopheles</taxon>
    </lineage>
</organism>
<name>A0A182JBP3_ANOAO</name>
<reference evidence="1" key="1">
    <citation type="submission" date="2022-08" db="UniProtKB">
        <authorList>
            <consortium name="EnsemblMetazoa"/>
        </authorList>
    </citation>
    <scope>IDENTIFICATION</scope>
    <source>
        <strain evidence="1">EBRO</strain>
    </source>
</reference>
<dbReference type="VEuPathDB" id="VectorBase:AATE015070"/>
<evidence type="ECO:0000313" key="1">
    <source>
        <dbReference type="EnsemblMetazoa" id="AATE015070-PA.1"/>
    </source>
</evidence>